<dbReference type="GO" id="GO:0030907">
    <property type="term" value="C:MBF transcription complex"/>
    <property type="evidence" value="ECO:0007669"/>
    <property type="project" value="TreeGrafter"/>
</dbReference>
<name>A0A0B7FY76_THACB</name>
<feature type="region of interest" description="Disordered" evidence="1">
    <location>
        <begin position="1"/>
        <end position="29"/>
    </location>
</feature>
<accession>A0A0B7FY76</accession>
<feature type="compositionally biased region" description="Polar residues" evidence="1">
    <location>
        <begin position="399"/>
        <end position="412"/>
    </location>
</feature>
<dbReference type="Gene3D" id="3.10.260.10">
    <property type="entry name" value="Transcription regulator HTH, APSES-type DNA-binding domain"/>
    <property type="match status" value="1"/>
</dbReference>
<organism evidence="3 4">
    <name type="scientific">Thanatephorus cucumeris (strain AG1-IB / isolate 7/3/14)</name>
    <name type="common">Lettuce bottom rot fungus</name>
    <name type="synonym">Rhizoctonia solani</name>
    <dbReference type="NCBI Taxonomy" id="1108050"/>
    <lineage>
        <taxon>Eukaryota</taxon>
        <taxon>Fungi</taxon>
        <taxon>Dikarya</taxon>
        <taxon>Basidiomycota</taxon>
        <taxon>Agaricomycotina</taxon>
        <taxon>Agaricomycetes</taxon>
        <taxon>Cantharellales</taxon>
        <taxon>Ceratobasidiaceae</taxon>
        <taxon>Rhizoctonia</taxon>
        <taxon>Rhizoctonia solani AG-1</taxon>
    </lineage>
</organism>
<dbReference type="EMBL" id="LN679173">
    <property type="protein sequence ID" value="CEL62911.1"/>
    <property type="molecule type" value="Genomic_DNA"/>
</dbReference>
<feature type="region of interest" description="Disordered" evidence="1">
    <location>
        <begin position="367"/>
        <end position="575"/>
    </location>
</feature>
<dbReference type="STRING" id="1108050.A0A0B7FY76"/>
<reference evidence="3 4" key="1">
    <citation type="submission" date="2014-11" db="EMBL/GenBank/DDBJ databases">
        <authorList>
            <person name="Wibberg Daniel"/>
        </authorList>
    </citation>
    <scope>NUCLEOTIDE SEQUENCE [LARGE SCALE GENOMIC DNA]</scope>
    <source>
        <strain evidence="3">Rhizoctonia solani AG1-IB 7/3/14</strain>
    </source>
</reference>
<feature type="compositionally biased region" description="Low complexity" evidence="1">
    <location>
        <begin position="467"/>
        <end position="477"/>
    </location>
</feature>
<dbReference type="GO" id="GO:0003677">
    <property type="term" value="F:DNA binding"/>
    <property type="evidence" value="ECO:0007669"/>
    <property type="project" value="InterPro"/>
</dbReference>
<feature type="compositionally biased region" description="Low complexity" evidence="1">
    <location>
        <begin position="436"/>
        <end position="454"/>
    </location>
</feature>
<feature type="compositionally biased region" description="Polar residues" evidence="1">
    <location>
        <begin position="193"/>
        <end position="212"/>
    </location>
</feature>
<dbReference type="GO" id="GO:0000981">
    <property type="term" value="F:DNA-binding transcription factor activity, RNA polymerase II-specific"/>
    <property type="evidence" value="ECO:0007669"/>
    <property type="project" value="UniProtKB-ARBA"/>
</dbReference>
<sequence>MDHTSGSQTTPHASSSDMAPLDPPSSVPPQVLYMTPNHRVTKARYVTSSDPRGYVPVYEYPLNGQWIMMDTDDGYVLWTGIWKALGNSKADIVKILESQPDLATKLRRVRGGYLKMQGTWMARDVALELARRVAWNIRYDLVPLFGPTFPDSCLSPDQPGYGKVVARPPPRTRRSKRSGQGSPPGTSAPLPFSQDSPISPITGEPNSGSTPRVTDLFESPVESNMSLVPERAFDSLATDGGLGMYGARVAQEQQRGRSYSHSSGQLAYSNQAGWSPLASIKQEPGQEQYSYSENSALGASQHTSARNLNQYGEQFVYTSPQHETSNPLHVGQGVSQMRRGSVPHISGYPAAAANSYPYQEVTIKQERNTSGDSGYGGSFIQSDPSYGRQPGIDLPTSPGEFSQYSQPGTYPPSQEVHVGSMHERSRSDSKYASYHSPQSPMGYGSPSQQSQQGYTSAPPSARGMGFPTQQPQPQTQPSTGYMPSIDQYHTQQSSTQLHNQPQFRSPQQQPMMNQLASRSQPSNPQYAATGMGAIPTYDYGYAGYQPQSTEPDLHGINDPQRQQSGTHYRSYGNQF</sequence>
<dbReference type="SUPFAM" id="SSF54616">
    <property type="entry name" value="DNA-binding domain of Mlu1-box binding protein MBP1"/>
    <property type="match status" value="1"/>
</dbReference>
<feature type="domain" description="HTH APSES-type" evidence="2">
    <location>
        <begin position="44"/>
        <end position="156"/>
    </location>
</feature>
<feature type="region of interest" description="Disordered" evidence="1">
    <location>
        <begin position="156"/>
        <end position="215"/>
    </location>
</feature>
<dbReference type="OrthoDB" id="5562739at2759"/>
<keyword evidence="4" id="KW-1185">Reference proteome</keyword>
<dbReference type="Proteomes" id="UP000059188">
    <property type="component" value="Unassembled WGS sequence"/>
</dbReference>
<dbReference type="AlphaFoldDB" id="A0A0B7FY76"/>
<dbReference type="PROSITE" id="PS51299">
    <property type="entry name" value="HTH_APSES"/>
    <property type="match status" value="1"/>
</dbReference>
<feature type="compositionally biased region" description="Basic and acidic residues" evidence="1">
    <location>
        <begin position="420"/>
        <end position="429"/>
    </location>
</feature>
<feature type="compositionally biased region" description="Polar residues" evidence="1">
    <location>
        <begin position="559"/>
        <end position="575"/>
    </location>
</feature>
<dbReference type="PANTHER" id="PTHR43828:SF5">
    <property type="entry name" value="TRANSCRIPTIONAL REPRESSOR XBP1"/>
    <property type="match status" value="1"/>
</dbReference>
<feature type="compositionally biased region" description="Polar residues" evidence="1">
    <location>
        <begin position="1"/>
        <end position="17"/>
    </location>
</feature>
<dbReference type="PANTHER" id="PTHR43828">
    <property type="entry name" value="ASPARAGINASE"/>
    <property type="match status" value="1"/>
</dbReference>
<dbReference type="InterPro" id="IPR051642">
    <property type="entry name" value="SWI6-like"/>
</dbReference>
<evidence type="ECO:0000259" key="2">
    <source>
        <dbReference type="PROSITE" id="PS51299"/>
    </source>
</evidence>
<dbReference type="GO" id="GO:0033309">
    <property type="term" value="C:SBF transcription complex"/>
    <property type="evidence" value="ECO:0007669"/>
    <property type="project" value="TreeGrafter"/>
</dbReference>
<proteinExistence type="predicted"/>
<evidence type="ECO:0000313" key="4">
    <source>
        <dbReference type="Proteomes" id="UP000059188"/>
    </source>
</evidence>
<dbReference type="InterPro" id="IPR036887">
    <property type="entry name" value="HTH_APSES_sf"/>
</dbReference>
<dbReference type="InterPro" id="IPR003163">
    <property type="entry name" value="Tscrpt_reg_HTH_APSES-type"/>
</dbReference>
<gene>
    <name evidence="3" type="primary">XBP1</name>
    <name evidence="3" type="ORF">RSOLAG1IB_10570</name>
</gene>
<evidence type="ECO:0000313" key="3">
    <source>
        <dbReference type="EMBL" id="CEL62911.1"/>
    </source>
</evidence>
<evidence type="ECO:0000256" key="1">
    <source>
        <dbReference type="SAM" id="MobiDB-lite"/>
    </source>
</evidence>
<protein>
    <recommendedName>
        <fullName evidence="2">HTH APSES-type domain-containing protein</fullName>
    </recommendedName>
</protein>
<feature type="compositionally biased region" description="Polar residues" evidence="1">
    <location>
        <begin position="487"/>
        <end position="526"/>
    </location>
</feature>